<reference evidence="1 2" key="1">
    <citation type="submission" date="2020-08" db="EMBL/GenBank/DDBJ databases">
        <title>Sphingobacterium sp. DN00404 isolated from aquaculture water.</title>
        <authorList>
            <person name="Zhang M."/>
        </authorList>
    </citation>
    <scope>NUCLEOTIDE SEQUENCE [LARGE SCALE GENOMIC DNA]</scope>
    <source>
        <strain evidence="1 2">DN00404</strain>
    </source>
</reference>
<dbReference type="Proteomes" id="UP000602759">
    <property type="component" value="Unassembled WGS sequence"/>
</dbReference>
<comment type="caution">
    <text evidence="1">The sequence shown here is derived from an EMBL/GenBank/DDBJ whole genome shotgun (WGS) entry which is preliminary data.</text>
</comment>
<evidence type="ECO:0000313" key="2">
    <source>
        <dbReference type="Proteomes" id="UP000602759"/>
    </source>
</evidence>
<keyword evidence="2" id="KW-1185">Reference proteome</keyword>
<accession>A0ABR7YU24</accession>
<gene>
    <name evidence="1" type="ORF">H8B06_18645</name>
</gene>
<protein>
    <submittedName>
        <fullName evidence="1">Uncharacterized protein</fullName>
    </submittedName>
</protein>
<name>A0ABR7YU24_9SPHI</name>
<dbReference type="RefSeq" id="WP_190995712.1">
    <property type="nucleotide sequence ID" value="NZ_JACOIK010000016.1"/>
</dbReference>
<proteinExistence type="predicted"/>
<organism evidence="1 2">
    <name type="scientific">Sphingobacterium micropteri</name>
    <dbReference type="NCBI Taxonomy" id="2763501"/>
    <lineage>
        <taxon>Bacteria</taxon>
        <taxon>Pseudomonadati</taxon>
        <taxon>Bacteroidota</taxon>
        <taxon>Sphingobacteriia</taxon>
        <taxon>Sphingobacteriales</taxon>
        <taxon>Sphingobacteriaceae</taxon>
        <taxon>Sphingobacterium</taxon>
    </lineage>
</organism>
<dbReference type="EMBL" id="JACOIK010000016">
    <property type="protein sequence ID" value="MBD1434849.1"/>
    <property type="molecule type" value="Genomic_DNA"/>
</dbReference>
<sequence>MRRNISTPHGEQPISKYRNKIANSYLQQKKAVLTYLNRSKTAQCMRQIELGTGVPVYIVCRILDEFQRRKIVEIKYDGVSKVSGFPSVHHYGLVSTLFTKGGQNGTY</sequence>
<evidence type="ECO:0000313" key="1">
    <source>
        <dbReference type="EMBL" id="MBD1434849.1"/>
    </source>
</evidence>